<keyword evidence="1" id="KW-0732">Signal</keyword>
<keyword evidence="3" id="KW-1185">Reference proteome</keyword>
<evidence type="ECO:0000256" key="1">
    <source>
        <dbReference type="SAM" id="SignalP"/>
    </source>
</evidence>
<organism evidence="2 3">
    <name type="scientific">Streptomyces phaeoluteigriseus</name>
    <dbReference type="NCBI Taxonomy" id="114686"/>
    <lineage>
        <taxon>Bacteria</taxon>
        <taxon>Bacillati</taxon>
        <taxon>Actinomycetota</taxon>
        <taxon>Actinomycetes</taxon>
        <taxon>Kitasatosporales</taxon>
        <taxon>Streptomycetaceae</taxon>
        <taxon>Streptomyces</taxon>
        <taxon>Streptomyces aurantiacus group</taxon>
    </lineage>
</organism>
<accession>A0ABY4ZJK4</accession>
<feature type="chain" id="PRO_5046250297" description="Repetin" evidence="1">
    <location>
        <begin position="33"/>
        <end position="220"/>
    </location>
</feature>
<dbReference type="RefSeq" id="WP_252555939.1">
    <property type="nucleotide sequence ID" value="NZ_CP099468.1"/>
</dbReference>
<evidence type="ECO:0000313" key="2">
    <source>
        <dbReference type="EMBL" id="USQ89197.1"/>
    </source>
</evidence>
<protein>
    <recommendedName>
        <fullName evidence="4">Repetin</fullName>
    </recommendedName>
</protein>
<gene>
    <name evidence="2" type="ORF">NFX46_38955</name>
</gene>
<dbReference type="EMBL" id="CP099468">
    <property type="protein sequence ID" value="USQ89197.1"/>
    <property type="molecule type" value="Genomic_DNA"/>
</dbReference>
<evidence type="ECO:0000313" key="3">
    <source>
        <dbReference type="Proteomes" id="UP001056374"/>
    </source>
</evidence>
<proteinExistence type="predicted"/>
<evidence type="ECO:0008006" key="4">
    <source>
        <dbReference type="Google" id="ProtNLM"/>
    </source>
</evidence>
<feature type="signal peptide" evidence="1">
    <location>
        <begin position="1"/>
        <end position="32"/>
    </location>
</feature>
<sequence length="220" mass="22470">MRPVRSILHTRKAASVAVVMAVVIAVAASATAVTGATASGKSPQRPVHASVTGSAEFRLPYSEDADIRSFTFDAHAAPYSRPVPGASTGLPTDAYGTVAVSHYSADRDITYTAEGKVDCLVTAPGSATVTAVITEVGAGGPDWVGERLGFSVHDGGGGEPGKASRDRVGFSWADGVNKAYTDEGEVESPVGPCMAPAAFAPVTGGGYRVRHADLPLWPTG</sequence>
<name>A0ABY4ZJK4_9ACTN</name>
<dbReference type="Proteomes" id="UP001056374">
    <property type="component" value="Chromosome"/>
</dbReference>
<reference evidence="2" key="1">
    <citation type="submission" date="2022-06" db="EMBL/GenBank/DDBJ databases">
        <title>Complete genome sequence of soil microorganisms Streptomyces sp. Qhu-M197 isolated from Alpine meadows habitats on the Tibetan Plateau.</title>
        <authorList>
            <person name="Zhang B."/>
            <person name="Xiang X."/>
            <person name="Fan J."/>
        </authorList>
    </citation>
    <scope>NUCLEOTIDE SEQUENCE</scope>
    <source>
        <strain evidence="2">Qhu-M197</strain>
    </source>
</reference>